<dbReference type="InterPro" id="IPR027417">
    <property type="entry name" value="P-loop_NTPase"/>
</dbReference>
<reference evidence="1 2" key="1">
    <citation type="submission" date="2016-10" db="EMBL/GenBank/DDBJ databases">
        <authorList>
            <person name="de Groot N.N."/>
        </authorList>
    </citation>
    <scope>NUCLEOTIDE SEQUENCE [LARGE SCALE GENOMIC DNA]</scope>
    <source>
        <strain evidence="1 2">DSM 15230</strain>
    </source>
</reference>
<organism evidence="1 2">
    <name type="scientific">Allisonella histaminiformans</name>
    <dbReference type="NCBI Taxonomy" id="209880"/>
    <lineage>
        <taxon>Bacteria</taxon>
        <taxon>Bacillati</taxon>
        <taxon>Bacillota</taxon>
        <taxon>Negativicutes</taxon>
        <taxon>Veillonellales</taxon>
        <taxon>Veillonellaceae</taxon>
        <taxon>Allisonella</taxon>
    </lineage>
</organism>
<evidence type="ECO:0000313" key="2">
    <source>
        <dbReference type="Proteomes" id="UP000199689"/>
    </source>
</evidence>
<dbReference type="STRING" id="209880.SAMN02910343_01615"/>
<name>A0A1G5WUC2_9FIRM</name>
<sequence>MIITIARECGAGGEVIGKLLSEKFNIPFYSWQILVEMAKEKGLYEEMPTFFTEDPMNSLIYALSVTVHSDKVKKTPLNALAKLLEGQDCIIIGRCGNFVFRNRGDCFSVFLHGDFEDRVASMAKKWKTTKAEAAKRVPKTDEYRSVYHKFYTGEQWGYSSYYDLTLDTYRLGFEKTTEYIADFIKDAGIKTCAELAEEREE</sequence>
<proteinExistence type="predicted"/>
<keyword evidence="1" id="KW-0418">Kinase</keyword>
<keyword evidence="1" id="KW-0808">Transferase</keyword>
<dbReference type="AlphaFoldDB" id="A0A1G5WUC2"/>
<keyword evidence="2" id="KW-1185">Reference proteome</keyword>
<gene>
    <name evidence="1" type="ORF">SAMN02910343_01615</name>
</gene>
<dbReference type="RefSeq" id="WP_091365612.1">
    <property type="nucleotide sequence ID" value="NZ_FMXA01000038.1"/>
</dbReference>
<dbReference type="EMBL" id="FMXA01000038">
    <property type="protein sequence ID" value="SDA61592.1"/>
    <property type="molecule type" value="Genomic_DNA"/>
</dbReference>
<dbReference type="OrthoDB" id="9781180at2"/>
<accession>A0A1G5WUC2</accession>
<evidence type="ECO:0000313" key="1">
    <source>
        <dbReference type="EMBL" id="SDA61592.1"/>
    </source>
</evidence>
<dbReference type="Pfam" id="PF13189">
    <property type="entry name" value="Cytidylate_kin2"/>
    <property type="match status" value="1"/>
</dbReference>
<protein>
    <submittedName>
        <fullName evidence="1">Cytidylate kinase</fullName>
    </submittedName>
</protein>
<dbReference type="Gene3D" id="3.40.50.300">
    <property type="entry name" value="P-loop containing nucleotide triphosphate hydrolases"/>
    <property type="match status" value="1"/>
</dbReference>
<dbReference type="Proteomes" id="UP000199689">
    <property type="component" value="Unassembled WGS sequence"/>
</dbReference>
<dbReference type="GO" id="GO:0016301">
    <property type="term" value="F:kinase activity"/>
    <property type="evidence" value="ECO:0007669"/>
    <property type="project" value="UniProtKB-KW"/>
</dbReference>
<dbReference type="GeneID" id="87756599"/>